<organism evidence="2 3">
    <name type="scientific">Jeotgalibacillus marinus</name>
    <dbReference type="NCBI Taxonomy" id="86667"/>
    <lineage>
        <taxon>Bacteria</taxon>
        <taxon>Bacillati</taxon>
        <taxon>Bacillota</taxon>
        <taxon>Bacilli</taxon>
        <taxon>Bacillales</taxon>
        <taxon>Caryophanaceae</taxon>
        <taxon>Jeotgalibacillus</taxon>
    </lineage>
</organism>
<gene>
    <name evidence="2" type="ORF">AB1471_01480</name>
</gene>
<dbReference type="Proteomes" id="UP001556040">
    <property type="component" value="Unassembled WGS sequence"/>
</dbReference>
<name>A0ABV3Q023_9BACL</name>
<dbReference type="RefSeq" id="WP_367777751.1">
    <property type="nucleotide sequence ID" value="NZ_JBFMIA010000001.1"/>
</dbReference>
<dbReference type="Pfam" id="PF06898">
    <property type="entry name" value="YqfD"/>
    <property type="match status" value="1"/>
</dbReference>
<protein>
    <submittedName>
        <fullName evidence="2">Sporulation protein YqfD</fullName>
    </submittedName>
</protein>
<evidence type="ECO:0000313" key="2">
    <source>
        <dbReference type="EMBL" id="MEW9500466.1"/>
    </source>
</evidence>
<dbReference type="PIRSF" id="PIRSF029895">
    <property type="entry name" value="SpoIV"/>
    <property type="match status" value="1"/>
</dbReference>
<dbReference type="EMBL" id="JBFMIA010000001">
    <property type="protein sequence ID" value="MEW9500466.1"/>
    <property type="molecule type" value="Genomic_DNA"/>
</dbReference>
<evidence type="ECO:0000256" key="1">
    <source>
        <dbReference type="SAM" id="Phobius"/>
    </source>
</evidence>
<sequence length="393" mass="44160">MKNVLPGTVRVTLKGKAYATVIHRLHRDSVSLHQLKSIGEHEVEFYISYQSLSALRKAVFRSGCTISLHRGKGLAYDVENVVLVRSFMLWLVVAIAIVIGGSQFVWSIEFTGATPEIQQEVNEVLKKEGFQIGRLQRSLTSEDKMAPLLYDKIDNLSWMGMEWQGTKLIVRLKEKQGIEMDEQLSSSQIIASKAGTIQSMLIESGQAVENVNSVVKKGQLLVTGLVGREEDKQLVPSKGIVMAETWYEVNVTIPQTLTVETLTGNMESRTSFELFGWESPPIHFKKNAFSLATEEETIHTYELFGKEIPLKRKSVQFSEINRSKEKLEPSQAIDIAKEVAREEVLSLIGGGGSIQHEKILHEQIENGKVKLTLYIQAIEDIAEVQPYTEETRE</sequence>
<keyword evidence="1" id="KW-0812">Transmembrane</keyword>
<evidence type="ECO:0000313" key="3">
    <source>
        <dbReference type="Proteomes" id="UP001556040"/>
    </source>
</evidence>
<keyword evidence="3" id="KW-1185">Reference proteome</keyword>
<feature type="transmembrane region" description="Helical" evidence="1">
    <location>
        <begin position="87"/>
        <end position="106"/>
    </location>
</feature>
<keyword evidence="1" id="KW-0472">Membrane</keyword>
<comment type="caution">
    <text evidence="2">The sequence shown here is derived from an EMBL/GenBank/DDBJ whole genome shotgun (WGS) entry which is preliminary data.</text>
</comment>
<keyword evidence="1" id="KW-1133">Transmembrane helix</keyword>
<dbReference type="InterPro" id="IPR010690">
    <property type="entry name" value="YqfD"/>
</dbReference>
<accession>A0ABV3Q023</accession>
<reference evidence="2 3" key="1">
    <citation type="journal article" date="1979" name="Int. J. Syst. Evol. Microbiol.">
        <title>Bacillus globisporus subsp. marinus subsp. nov.</title>
        <authorList>
            <person name="Liu H."/>
        </authorList>
    </citation>
    <scope>NUCLEOTIDE SEQUENCE [LARGE SCALE GENOMIC DNA]</scope>
    <source>
        <strain evidence="2 3">DSM 1297</strain>
    </source>
</reference>
<proteinExistence type="predicted"/>